<evidence type="ECO:0000313" key="2">
    <source>
        <dbReference type="Proteomes" id="UP000244090"/>
    </source>
</evidence>
<comment type="caution">
    <text evidence="1">The sequence shown here is derived from an EMBL/GenBank/DDBJ whole genome shotgun (WGS) entry which is preliminary data.</text>
</comment>
<sequence length="82" mass="8628">MKKKNLKHHGLSLNKSVISNFSTAKLKGGTLVRTFSCFADADTNCGALTGTCQTALGCPYTEDCAPTELCIPSISCEPNGIC</sequence>
<dbReference type="RefSeq" id="WP_108112934.1">
    <property type="nucleotide sequence ID" value="NZ_QBKT01000001.1"/>
</dbReference>
<protein>
    <submittedName>
        <fullName evidence="1">Uncharacterized protein</fullName>
    </submittedName>
</protein>
<accession>A0A2T6C5D6</accession>
<name>A0A2T6C5D6_9FLAO</name>
<organism evidence="1 2">
    <name type="scientific">Kordia periserrulae</name>
    <dbReference type="NCBI Taxonomy" id="701523"/>
    <lineage>
        <taxon>Bacteria</taxon>
        <taxon>Pseudomonadati</taxon>
        <taxon>Bacteroidota</taxon>
        <taxon>Flavobacteriia</taxon>
        <taxon>Flavobacteriales</taxon>
        <taxon>Flavobacteriaceae</taxon>
        <taxon>Kordia</taxon>
    </lineage>
</organism>
<dbReference type="AlphaFoldDB" id="A0A2T6C5D6"/>
<gene>
    <name evidence="1" type="ORF">C8N46_101140</name>
</gene>
<dbReference type="EMBL" id="QBKT01000001">
    <property type="protein sequence ID" value="PTX63539.1"/>
    <property type="molecule type" value="Genomic_DNA"/>
</dbReference>
<reference evidence="1 2" key="1">
    <citation type="submission" date="2018-04" db="EMBL/GenBank/DDBJ databases">
        <title>Genomic Encyclopedia of Archaeal and Bacterial Type Strains, Phase II (KMG-II): from individual species to whole genera.</title>
        <authorList>
            <person name="Goeker M."/>
        </authorList>
    </citation>
    <scope>NUCLEOTIDE SEQUENCE [LARGE SCALE GENOMIC DNA]</scope>
    <source>
        <strain evidence="1 2">DSM 25731</strain>
    </source>
</reference>
<keyword evidence="2" id="KW-1185">Reference proteome</keyword>
<dbReference type="OrthoDB" id="1446525at2"/>
<dbReference type="Proteomes" id="UP000244090">
    <property type="component" value="Unassembled WGS sequence"/>
</dbReference>
<evidence type="ECO:0000313" key="1">
    <source>
        <dbReference type="EMBL" id="PTX63539.1"/>
    </source>
</evidence>
<proteinExistence type="predicted"/>